<organism evidence="7 8">
    <name type="scientific">Flavobacterium luteum</name>
    <dbReference type="NCBI Taxonomy" id="2026654"/>
    <lineage>
        <taxon>Bacteria</taxon>
        <taxon>Pseudomonadati</taxon>
        <taxon>Bacteroidota</taxon>
        <taxon>Flavobacteriia</taxon>
        <taxon>Flavobacteriales</taxon>
        <taxon>Flavobacteriaceae</taxon>
        <taxon>Flavobacterium</taxon>
    </lineage>
</organism>
<dbReference type="EMBL" id="WAEM01000002">
    <property type="protein sequence ID" value="KAB1156828.1"/>
    <property type="molecule type" value="Genomic_DNA"/>
</dbReference>
<dbReference type="Pfam" id="PF14289">
    <property type="entry name" value="DUF4369"/>
    <property type="match status" value="1"/>
</dbReference>
<keyword evidence="2" id="KW-0201">Cytochrome c-type biogenesis</keyword>
<evidence type="ECO:0000256" key="2">
    <source>
        <dbReference type="ARBA" id="ARBA00022748"/>
    </source>
</evidence>
<gene>
    <name evidence="7" type="ORF">F6464_05610</name>
</gene>
<comment type="subcellular location">
    <subcellularLocation>
        <location evidence="1">Cell envelope</location>
    </subcellularLocation>
</comment>
<dbReference type="InterPro" id="IPR050553">
    <property type="entry name" value="Thioredoxin_ResA/DsbE_sf"/>
</dbReference>
<evidence type="ECO:0000313" key="7">
    <source>
        <dbReference type="EMBL" id="KAB1156828.1"/>
    </source>
</evidence>
<dbReference type="Pfam" id="PF13905">
    <property type="entry name" value="Thioredoxin_8"/>
    <property type="match status" value="1"/>
</dbReference>
<evidence type="ECO:0000256" key="1">
    <source>
        <dbReference type="ARBA" id="ARBA00004196"/>
    </source>
</evidence>
<dbReference type="RefSeq" id="WP_151106822.1">
    <property type="nucleotide sequence ID" value="NZ_WAEM01000002.1"/>
</dbReference>
<dbReference type="InterPro" id="IPR012336">
    <property type="entry name" value="Thioredoxin-like_fold"/>
</dbReference>
<evidence type="ECO:0000256" key="4">
    <source>
        <dbReference type="ARBA" id="ARBA00023284"/>
    </source>
</evidence>
<feature type="chain" id="PRO_5029448877" evidence="5">
    <location>
        <begin position="20"/>
        <end position="504"/>
    </location>
</feature>
<dbReference type="GO" id="GO:0017004">
    <property type="term" value="P:cytochrome complex assembly"/>
    <property type="evidence" value="ECO:0007669"/>
    <property type="project" value="UniProtKB-KW"/>
</dbReference>
<keyword evidence="4" id="KW-0676">Redox-active center</keyword>
<proteinExistence type="predicted"/>
<feature type="signal peptide" evidence="5">
    <location>
        <begin position="1"/>
        <end position="19"/>
    </location>
</feature>
<evidence type="ECO:0000256" key="3">
    <source>
        <dbReference type="ARBA" id="ARBA00023157"/>
    </source>
</evidence>
<dbReference type="Proteomes" id="UP000490922">
    <property type="component" value="Unassembled WGS sequence"/>
</dbReference>
<keyword evidence="8" id="KW-1185">Reference proteome</keyword>
<dbReference type="InterPro" id="IPR033395">
    <property type="entry name" value="DUF5106"/>
</dbReference>
<dbReference type="InterPro" id="IPR013766">
    <property type="entry name" value="Thioredoxin_domain"/>
</dbReference>
<feature type="domain" description="Thioredoxin" evidence="6">
    <location>
        <begin position="330"/>
        <end position="503"/>
    </location>
</feature>
<name>A0A7J5AHF6_9FLAO</name>
<reference evidence="7 8" key="1">
    <citation type="submission" date="2019-09" db="EMBL/GenBank/DDBJ databases">
        <title>Flavobacterium sp. nov., isolated from glacier ice.</title>
        <authorList>
            <person name="Liu Q."/>
        </authorList>
    </citation>
    <scope>NUCLEOTIDE SEQUENCE [LARGE SCALE GENOMIC DNA]</scope>
    <source>
        <strain evidence="7 8">NBRC 112527</strain>
    </source>
</reference>
<dbReference type="GO" id="GO:0030313">
    <property type="term" value="C:cell envelope"/>
    <property type="evidence" value="ECO:0007669"/>
    <property type="project" value="UniProtKB-SubCell"/>
</dbReference>
<accession>A0A7J5AHF6</accession>
<evidence type="ECO:0000259" key="6">
    <source>
        <dbReference type="PROSITE" id="PS51352"/>
    </source>
</evidence>
<comment type="caution">
    <text evidence="7">The sequence shown here is derived from an EMBL/GenBank/DDBJ whole genome shotgun (WGS) entry which is preliminary data.</text>
</comment>
<dbReference type="PANTHER" id="PTHR42852">
    <property type="entry name" value="THIOL:DISULFIDE INTERCHANGE PROTEIN DSBE"/>
    <property type="match status" value="1"/>
</dbReference>
<dbReference type="AlphaFoldDB" id="A0A7J5AHF6"/>
<dbReference type="SUPFAM" id="SSF52833">
    <property type="entry name" value="Thioredoxin-like"/>
    <property type="match status" value="1"/>
</dbReference>
<evidence type="ECO:0000256" key="5">
    <source>
        <dbReference type="SAM" id="SignalP"/>
    </source>
</evidence>
<dbReference type="Gene3D" id="3.40.30.10">
    <property type="entry name" value="Glutaredoxin"/>
    <property type="match status" value="1"/>
</dbReference>
<dbReference type="InterPro" id="IPR025380">
    <property type="entry name" value="DUF4369"/>
</dbReference>
<keyword evidence="5" id="KW-0732">Signal</keyword>
<dbReference type="Pfam" id="PF17127">
    <property type="entry name" value="DUF5106"/>
    <property type="match status" value="1"/>
</dbReference>
<evidence type="ECO:0000313" key="8">
    <source>
        <dbReference type="Proteomes" id="UP000490922"/>
    </source>
</evidence>
<dbReference type="PROSITE" id="PS51352">
    <property type="entry name" value="THIOREDOXIN_2"/>
    <property type="match status" value="1"/>
</dbReference>
<dbReference type="CDD" id="cd02966">
    <property type="entry name" value="TlpA_like_family"/>
    <property type="match status" value="1"/>
</dbReference>
<sequence>MKKLFLSFIVVLFSSSIHAQEVHEIKINLKNCNDTLVYLTFYQFDKNMIADTCKNIKNGKIIFKGKKKLEKGVYSLVSQAKSIYFDFYIDDENQTMTLNSDLSNNASSDLSSPTSKRENDFFEYVKYINTQKKEFNDLKIKTKGMTKADSTAFMTTKQKKLNDNIVAYEENFYEQNKGSFIGEVLNLKIEKVLKEIPKASNGRPDSVAVFNYYKNHYWDNVDFKNDGLIRSPFFAPKLKRYFENLVTIHPDSASVAVDRIMSKTAPNSIMYKLLLAHFTSTYETSKLMGFDKVFVHISDTYFKTGKANELYNDDNIVKNIINRADLLRPILLGKIAPDIPMIPIEEGDKIAKMGFESAKTSEEATKIFYANSAEIQKTFLRLHSVQADFLILVFWDVDCGHCQTEIPKLLEVYHDLLKENKNVKVFGVYTQHDIEKYKKYVADKKLDWINVYDGAHYTDLKTKYDIYSTPVIYLLDRNKMIKAKRIGVEQIKDIIKVIENEDKE</sequence>
<dbReference type="OrthoDB" id="6399635at2"/>
<dbReference type="InterPro" id="IPR036249">
    <property type="entry name" value="Thioredoxin-like_sf"/>
</dbReference>
<dbReference type="PANTHER" id="PTHR42852:SF6">
    <property type="entry name" value="THIOL:DISULFIDE INTERCHANGE PROTEIN DSBE"/>
    <property type="match status" value="1"/>
</dbReference>
<protein>
    <submittedName>
        <fullName evidence="7">DUF5106 domain-containing protein</fullName>
    </submittedName>
</protein>
<keyword evidence="3" id="KW-1015">Disulfide bond</keyword>